<gene>
    <name evidence="2" type="ORF">Plil01_000050400</name>
</gene>
<protein>
    <submittedName>
        <fullName evidence="2">Unnamed protein product</fullName>
    </submittedName>
</protein>
<dbReference type="EMBL" id="BSXW01000015">
    <property type="protein sequence ID" value="GMF09615.1"/>
    <property type="molecule type" value="Genomic_DNA"/>
</dbReference>
<feature type="region of interest" description="Disordered" evidence="1">
    <location>
        <begin position="117"/>
        <end position="148"/>
    </location>
</feature>
<evidence type="ECO:0000313" key="2">
    <source>
        <dbReference type="EMBL" id="GMF09615.1"/>
    </source>
</evidence>
<proteinExistence type="predicted"/>
<accession>A0A9W6WMQ7</accession>
<organism evidence="2 3">
    <name type="scientific">Phytophthora lilii</name>
    <dbReference type="NCBI Taxonomy" id="2077276"/>
    <lineage>
        <taxon>Eukaryota</taxon>
        <taxon>Sar</taxon>
        <taxon>Stramenopiles</taxon>
        <taxon>Oomycota</taxon>
        <taxon>Peronosporomycetes</taxon>
        <taxon>Peronosporales</taxon>
        <taxon>Peronosporaceae</taxon>
        <taxon>Phytophthora</taxon>
    </lineage>
</organism>
<sequence>MNTPQALREYMQQMGVEETPAATNFSTVSDKILFVIKNGKLHKRRNGKPDVNLEENTVASRAALRGVDPIFTMIAIKHSIEPGVRISNNNLYAQEAKEIRESGKLLTHEEAHELNARARRDLPAIEDPSSLTTPKQTDKRDRGESFYNNTTPVIEEKKKLKVNEGSLRPYRGEEIGFAKLNLRGRGLMGAGVNGTRILEKLLEHQNSNTNLLEASSFAWRIFTTMC</sequence>
<dbReference type="OrthoDB" id="10348189at2759"/>
<evidence type="ECO:0000256" key="1">
    <source>
        <dbReference type="SAM" id="MobiDB-lite"/>
    </source>
</evidence>
<reference evidence="2" key="1">
    <citation type="submission" date="2023-04" db="EMBL/GenBank/DDBJ databases">
        <title>Phytophthora lilii NBRC 32176.</title>
        <authorList>
            <person name="Ichikawa N."/>
            <person name="Sato H."/>
            <person name="Tonouchi N."/>
        </authorList>
    </citation>
    <scope>NUCLEOTIDE SEQUENCE</scope>
    <source>
        <strain evidence="2">NBRC 32176</strain>
    </source>
</reference>
<name>A0A9W6WMQ7_9STRA</name>
<comment type="caution">
    <text evidence="2">The sequence shown here is derived from an EMBL/GenBank/DDBJ whole genome shotgun (WGS) entry which is preliminary data.</text>
</comment>
<keyword evidence="3" id="KW-1185">Reference proteome</keyword>
<dbReference type="Proteomes" id="UP001165083">
    <property type="component" value="Unassembled WGS sequence"/>
</dbReference>
<dbReference type="AlphaFoldDB" id="A0A9W6WMQ7"/>
<evidence type="ECO:0000313" key="3">
    <source>
        <dbReference type="Proteomes" id="UP001165083"/>
    </source>
</evidence>